<name>A0A173QS89_ECOLX</name>
<protein>
    <submittedName>
        <fullName evidence="1">Uncharacterized protein</fullName>
    </submittedName>
</protein>
<accession>A0A173QS89</accession>
<evidence type="ECO:0000313" key="1">
    <source>
        <dbReference type="EMBL" id="CRX77019.1"/>
    </source>
</evidence>
<reference evidence="1" key="1">
    <citation type="journal article" date="2016" name="Int. J. Antimicrob. Agents">
        <title>Circulation of clonal populations of fluoroquinolone-resistant CTX-M-15-producing Escherichia coli ST410 in humans and animals in Germany.</title>
        <authorList>
            <person name="Falgenhauer L."/>
            <person name="Imirzalioglu C."/>
            <person name="Ghosh H."/>
            <person name="Gwozdzinski K."/>
            <person name="Schmiedel J."/>
            <person name="Gentil K."/>
            <person name="Bauerfeind R."/>
            <person name="Kampfer P."/>
            <person name="Seifert H."/>
            <person name="Brenner Michael G."/>
            <person name="Schwarz S."/>
            <person name="Pfeifer Y."/>
            <person name="Werner G."/>
            <person name="Pietsch M."/>
            <person name="Roesler U."/>
            <person name="Guerra B."/>
            <person name="Fischer J."/>
            <person name="Sharp H."/>
            <person name="Kasbohrer A."/>
            <person name="Goesmann A."/>
            <person name="Hille K."/>
            <person name="Kreienbrock L."/>
            <person name="Chakraborty T."/>
        </authorList>
    </citation>
    <scope>NUCLEOTIDE SEQUENCE</scope>
    <source>
        <strain evidence="1">RS254</strain>
    </source>
</reference>
<proteinExistence type="predicted"/>
<dbReference type="AlphaFoldDB" id="A0A173QS89"/>
<sequence length="38" mass="4631">MVSKRHGNRINKLPLSRLEPTRFYHFLRTEKIKCPFIC</sequence>
<dbReference type="EMBL" id="LN868275">
    <property type="protein sequence ID" value="CRX77019.1"/>
    <property type="molecule type" value="Genomic_DNA"/>
</dbReference>
<organism evidence="1">
    <name type="scientific">Escherichia coli</name>
    <dbReference type="NCBI Taxonomy" id="562"/>
    <lineage>
        <taxon>Bacteria</taxon>
        <taxon>Pseudomonadati</taxon>
        <taxon>Pseudomonadota</taxon>
        <taxon>Gammaproteobacteria</taxon>
        <taxon>Enterobacterales</taxon>
        <taxon>Enterobacteriaceae</taxon>
        <taxon>Escherichia</taxon>
    </lineage>
</organism>